<dbReference type="EMBL" id="JACXTI010000005">
    <property type="protein sequence ID" value="MBD3701564.1"/>
    <property type="molecule type" value="Genomic_DNA"/>
</dbReference>
<evidence type="ECO:0000313" key="5">
    <source>
        <dbReference type="EMBL" id="MBD3715568.1"/>
    </source>
</evidence>
<accession>A0A927HHR3</accession>
<gene>
    <name evidence="5" type="ORF">IE979_01285</name>
    <name evidence="3" type="ORF">IE987_29480</name>
    <name evidence="1" type="ORF">IE991_28505</name>
    <name evidence="2" type="ORF">IE991_29730</name>
    <name evidence="4" type="ORF">IE996_32415</name>
</gene>
<evidence type="ECO:0000313" key="1">
    <source>
        <dbReference type="EMBL" id="MBD3701516.1"/>
    </source>
</evidence>
<comment type="caution">
    <text evidence="1">The sequence shown here is derived from an EMBL/GenBank/DDBJ whole genome shotgun (WGS) entry which is preliminary data.</text>
</comment>
<dbReference type="EMBL" id="JACXTI010000005">
    <property type="protein sequence ID" value="MBD3701516.1"/>
    <property type="molecule type" value="Genomic_DNA"/>
</dbReference>
<dbReference type="Proteomes" id="UP000631473">
    <property type="component" value="Unassembled WGS sequence"/>
</dbReference>
<organism evidence="1 6">
    <name type="scientific">Klebsiella pneumoniae</name>
    <dbReference type="NCBI Taxonomy" id="573"/>
    <lineage>
        <taxon>Bacteria</taxon>
        <taxon>Pseudomonadati</taxon>
        <taxon>Pseudomonadota</taxon>
        <taxon>Gammaproteobacteria</taxon>
        <taxon>Enterobacterales</taxon>
        <taxon>Enterobacteriaceae</taxon>
        <taxon>Klebsiella/Raoultella group</taxon>
        <taxon>Klebsiella</taxon>
        <taxon>Klebsiella pneumoniae complex</taxon>
    </lineage>
</organism>
<sequence length="75" mass="8530">MEEKTGNQFPLSKVMLAEMYSFMVSDGNMTGDGSNIVSYIEMYILNKLRVNQLGQEGVPEILNEFLLLLILFYST</sequence>
<name>A0A927HHR3_KLEPN</name>
<proteinExistence type="predicted"/>
<evidence type="ECO:0000313" key="2">
    <source>
        <dbReference type="EMBL" id="MBD3701564.1"/>
    </source>
</evidence>
<evidence type="ECO:0000313" key="4">
    <source>
        <dbReference type="EMBL" id="MBD3710115.1"/>
    </source>
</evidence>
<dbReference type="Proteomes" id="UP000657739">
    <property type="component" value="Unassembled WGS sequence"/>
</dbReference>
<evidence type="ECO:0000313" key="6">
    <source>
        <dbReference type="Proteomes" id="UP000631473"/>
    </source>
</evidence>
<reference evidence="1" key="1">
    <citation type="submission" date="2020-07" db="EMBL/GenBank/DDBJ databases">
        <title>Clinical and genomic characterization of carbapenemase-producing Enterobacterales causing secondary infections during the COVID-19 crisis at a New York City hospital.</title>
        <authorList>
            <person name="Gomez-Simmonds A."/>
            <person name="Annavajhala M.K."/>
            <person name="Uhlemann A.-C."/>
        </authorList>
    </citation>
    <scope>NUCLEOTIDE SEQUENCE</scope>
    <source>
        <strain evidence="5">KP1827</strain>
        <strain evidence="3">NK1593</strain>
        <strain evidence="1">NK1597</strain>
        <strain evidence="4">NK1677</strain>
    </source>
</reference>
<evidence type="ECO:0000313" key="3">
    <source>
        <dbReference type="EMBL" id="MBD3708758.1"/>
    </source>
</evidence>
<dbReference type="EMBL" id="JACXTN010000008">
    <property type="protein sequence ID" value="MBD3710115.1"/>
    <property type="molecule type" value="Genomic_DNA"/>
</dbReference>
<protein>
    <submittedName>
        <fullName evidence="1">Uncharacterized protein</fullName>
    </submittedName>
</protein>
<dbReference type="AlphaFoldDB" id="A0A927HHR3"/>
<dbReference type="EMBL" id="JACXTE010000005">
    <property type="protein sequence ID" value="MBD3708758.1"/>
    <property type="molecule type" value="Genomic_DNA"/>
</dbReference>
<dbReference type="Proteomes" id="UP000616340">
    <property type="component" value="Unassembled WGS sequence"/>
</dbReference>
<dbReference type="Proteomes" id="UP000639195">
    <property type="component" value="Unassembled WGS sequence"/>
</dbReference>
<dbReference type="EMBL" id="JACXSW010000002">
    <property type="protein sequence ID" value="MBD3715568.1"/>
    <property type="molecule type" value="Genomic_DNA"/>
</dbReference>